<keyword evidence="4" id="KW-1003">Cell membrane</keyword>
<keyword evidence="7 8" id="KW-0472">Membrane</keyword>
<evidence type="ECO:0000256" key="2">
    <source>
        <dbReference type="ARBA" id="ARBA00007935"/>
    </source>
</evidence>
<feature type="transmembrane region" description="Helical" evidence="8">
    <location>
        <begin position="32"/>
        <end position="48"/>
    </location>
</feature>
<protein>
    <submittedName>
        <fullName evidence="9">Iron ABC transporter permease</fullName>
    </submittedName>
</protein>
<gene>
    <name evidence="9" type="ORF">VSX56_14575</name>
</gene>
<evidence type="ECO:0000256" key="1">
    <source>
        <dbReference type="ARBA" id="ARBA00004651"/>
    </source>
</evidence>
<dbReference type="SUPFAM" id="SSF81345">
    <property type="entry name" value="ABC transporter involved in vitamin B12 uptake, BtuC"/>
    <property type="match status" value="1"/>
</dbReference>
<comment type="caution">
    <text evidence="9">The sequence shown here is derived from an EMBL/GenBank/DDBJ whole genome shotgun (WGS) entry which is preliminary data.</text>
</comment>
<keyword evidence="5 8" id="KW-0812">Transmembrane</keyword>
<dbReference type="InterPro" id="IPR037294">
    <property type="entry name" value="ABC_BtuC-like"/>
</dbReference>
<dbReference type="EMBL" id="JAYWLC010000013">
    <property type="protein sequence ID" value="MER5173001.1"/>
    <property type="molecule type" value="Genomic_DNA"/>
</dbReference>
<feature type="transmembrane region" description="Helical" evidence="8">
    <location>
        <begin position="179"/>
        <end position="205"/>
    </location>
</feature>
<feature type="transmembrane region" description="Helical" evidence="8">
    <location>
        <begin position="137"/>
        <end position="159"/>
    </location>
</feature>
<dbReference type="RefSeq" id="WP_350938147.1">
    <property type="nucleotide sequence ID" value="NZ_JAYWLC010000013.1"/>
</dbReference>
<evidence type="ECO:0000256" key="7">
    <source>
        <dbReference type="ARBA" id="ARBA00023136"/>
    </source>
</evidence>
<dbReference type="Proteomes" id="UP001438953">
    <property type="component" value="Unassembled WGS sequence"/>
</dbReference>
<keyword evidence="3" id="KW-0813">Transport</keyword>
<feature type="transmembrane region" description="Helical" evidence="8">
    <location>
        <begin position="55"/>
        <end position="76"/>
    </location>
</feature>
<keyword evidence="6 8" id="KW-1133">Transmembrane helix</keyword>
<feature type="transmembrane region" description="Helical" evidence="8">
    <location>
        <begin position="226"/>
        <end position="253"/>
    </location>
</feature>
<reference evidence="9 10" key="1">
    <citation type="submission" date="2024-06" db="EMBL/GenBank/DDBJ databases">
        <title>Thioclava kandeliae sp. nov. from a rhizosphere soil sample of Kandelia candel in a mangrove.</title>
        <authorList>
            <person name="Mu T."/>
        </authorList>
    </citation>
    <scope>NUCLEOTIDE SEQUENCE [LARGE SCALE GENOMIC DNA]</scope>
    <source>
        <strain evidence="9 10">CPCC 100088</strain>
    </source>
</reference>
<evidence type="ECO:0000313" key="9">
    <source>
        <dbReference type="EMBL" id="MER5173001.1"/>
    </source>
</evidence>
<dbReference type="InterPro" id="IPR000522">
    <property type="entry name" value="ABC_transptr_permease_BtuC"/>
</dbReference>
<evidence type="ECO:0000256" key="4">
    <source>
        <dbReference type="ARBA" id="ARBA00022475"/>
    </source>
</evidence>
<feature type="transmembrane region" description="Helical" evidence="8">
    <location>
        <begin position="96"/>
        <end position="125"/>
    </location>
</feature>
<proteinExistence type="inferred from homology"/>
<organism evidence="9 10">
    <name type="scientific">Thioclava kandeliae</name>
    <dbReference type="NCBI Taxonomy" id="3070818"/>
    <lineage>
        <taxon>Bacteria</taxon>
        <taxon>Pseudomonadati</taxon>
        <taxon>Pseudomonadota</taxon>
        <taxon>Alphaproteobacteria</taxon>
        <taxon>Rhodobacterales</taxon>
        <taxon>Paracoccaceae</taxon>
        <taxon>Thioclava</taxon>
    </lineage>
</organism>
<evidence type="ECO:0000256" key="3">
    <source>
        <dbReference type="ARBA" id="ARBA00022448"/>
    </source>
</evidence>
<feature type="transmembrane region" description="Helical" evidence="8">
    <location>
        <begin position="298"/>
        <end position="319"/>
    </location>
</feature>
<evidence type="ECO:0000313" key="10">
    <source>
        <dbReference type="Proteomes" id="UP001438953"/>
    </source>
</evidence>
<comment type="similarity">
    <text evidence="2">Belongs to the binding-protein-dependent transport system permease family. FecCD subfamily.</text>
</comment>
<dbReference type="Pfam" id="PF01032">
    <property type="entry name" value="FecCD"/>
    <property type="match status" value="1"/>
</dbReference>
<dbReference type="Gene3D" id="1.10.3470.10">
    <property type="entry name" value="ABC transporter involved in vitamin B12 uptake, BtuC"/>
    <property type="match status" value="1"/>
</dbReference>
<name>A0ABV1SK08_9RHOB</name>
<accession>A0ABV1SK08</accession>
<evidence type="ECO:0000256" key="8">
    <source>
        <dbReference type="SAM" id="Phobius"/>
    </source>
</evidence>
<sequence length="330" mass="32935">MRAKAVLSLALLGLALADLSLGRFLFSLGDLWAILAAGPAGEMWVLLIDLRLPRVMLAIGAGMALGLSGALCQSLFRNPLAAPEMLGVTAGATFGAVLVILAGAQGMAVTLGAGAGAFGGLLGLVVLAGRACGLSRLILTGVGLTLTLGGLTGLLVAQADDRLAGDAILWMTGSLNGSYWARTALVWAVVLPLCGAALWARGVLLRLEMGDELARALGLRVAPARLGVLLIAAIAVASAVAVVGPVGFVGLMAGPLSRALSRQMGVRTSGPDLAGAALCGALVLVVADLMVTATAPWALMPAGVFTGILGAPLLVVLVGRSGRKGDGAWA</sequence>
<dbReference type="PANTHER" id="PTHR30472">
    <property type="entry name" value="FERRIC ENTEROBACTIN TRANSPORT SYSTEM PERMEASE PROTEIN"/>
    <property type="match status" value="1"/>
</dbReference>
<keyword evidence="10" id="KW-1185">Reference proteome</keyword>
<comment type="subcellular location">
    <subcellularLocation>
        <location evidence="1">Cell membrane</location>
        <topology evidence="1">Multi-pass membrane protein</topology>
    </subcellularLocation>
</comment>
<evidence type="ECO:0000256" key="5">
    <source>
        <dbReference type="ARBA" id="ARBA00022692"/>
    </source>
</evidence>
<dbReference type="PANTHER" id="PTHR30472:SF37">
    <property type="entry name" value="FE(3+) DICITRATE TRANSPORT SYSTEM PERMEASE PROTEIN FECD-RELATED"/>
    <property type="match status" value="1"/>
</dbReference>
<evidence type="ECO:0000256" key="6">
    <source>
        <dbReference type="ARBA" id="ARBA00022989"/>
    </source>
</evidence>